<accession>A0A4Q7VJN9</accession>
<dbReference type="InterPro" id="IPR011990">
    <property type="entry name" value="TPR-like_helical_dom_sf"/>
</dbReference>
<reference evidence="1 2" key="1">
    <citation type="submission" date="2019-02" db="EMBL/GenBank/DDBJ databases">
        <title>Genomic Encyclopedia of Type Strains, Phase IV (KMG-IV): sequencing the most valuable type-strain genomes for metagenomic binning, comparative biology and taxonomic classification.</title>
        <authorList>
            <person name="Goeker M."/>
        </authorList>
    </citation>
    <scope>NUCLEOTIDE SEQUENCE [LARGE SCALE GENOMIC DNA]</scope>
    <source>
        <strain evidence="1 2">DSM 28825</strain>
    </source>
</reference>
<proteinExistence type="predicted"/>
<comment type="caution">
    <text evidence="1">The sequence shown here is derived from an EMBL/GenBank/DDBJ whole genome shotgun (WGS) entry which is preliminary data.</text>
</comment>
<dbReference type="RefSeq" id="WP_130306298.1">
    <property type="nucleotide sequence ID" value="NZ_SHKN01000001.1"/>
</dbReference>
<name>A0A4Q7VJN9_9BACT</name>
<sequence length="282" mass="32441">MKIKHILLSFVLVLLMKISLGQDLLKVGDNIYSYLQENPIKYNNPNNKMCHWIEGNIGLYSYTKGGQTNKPYILHTCGGKFLFGILQGVSPESHYIFDMDGDSVLDYKTDTFVLPSWVIEANSPNRSQENNLSSVMALMYESFNSNLGPSNPKMTEALLSLKSFYQDTTMTNRDLVGMLEFYIVNANRPELAIYAISKFEMVYNDRFNKNHPLINLYKGETFMNLGQDDNALIEFKKIIKADENFIPALVYICQLEENVELSEENLKKIKVKYPDHWIVKNL</sequence>
<dbReference type="AlphaFoldDB" id="A0A4Q7VJN9"/>
<keyword evidence="2" id="KW-1185">Reference proteome</keyword>
<evidence type="ECO:0000313" key="2">
    <source>
        <dbReference type="Proteomes" id="UP000293562"/>
    </source>
</evidence>
<organism evidence="1 2">
    <name type="scientific">Ancylomarina subtilis</name>
    <dbReference type="NCBI Taxonomy" id="1639035"/>
    <lineage>
        <taxon>Bacteria</taxon>
        <taxon>Pseudomonadati</taxon>
        <taxon>Bacteroidota</taxon>
        <taxon>Bacteroidia</taxon>
        <taxon>Marinilabiliales</taxon>
        <taxon>Marinifilaceae</taxon>
        <taxon>Ancylomarina</taxon>
    </lineage>
</organism>
<protein>
    <recommendedName>
        <fullName evidence="3">Tetratricopeptide repeat protein</fullName>
    </recommendedName>
</protein>
<evidence type="ECO:0008006" key="3">
    <source>
        <dbReference type="Google" id="ProtNLM"/>
    </source>
</evidence>
<dbReference type="EMBL" id="SHKN01000001">
    <property type="protein sequence ID" value="RZT96420.1"/>
    <property type="molecule type" value="Genomic_DNA"/>
</dbReference>
<gene>
    <name evidence="1" type="ORF">EV201_1058</name>
</gene>
<dbReference type="Proteomes" id="UP000293562">
    <property type="component" value="Unassembled WGS sequence"/>
</dbReference>
<dbReference type="SUPFAM" id="SSF48452">
    <property type="entry name" value="TPR-like"/>
    <property type="match status" value="1"/>
</dbReference>
<evidence type="ECO:0000313" key="1">
    <source>
        <dbReference type="EMBL" id="RZT96420.1"/>
    </source>
</evidence>